<dbReference type="SUPFAM" id="SSF51621">
    <property type="entry name" value="Phosphoenolpyruvate/pyruvate domain"/>
    <property type="match status" value="1"/>
</dbReference>
<evidence type="ECO:0000259" key="12">
    <source>
        <dbReference type="Pfam" id="PF00224"/>
    </source>
</evidence>
<comment type="similarity">
    <text evidence="2">Belongs to the pyruvate kinase family.</text>
</comment>
<dbReference type="PANTHER" id="PTHR11817">
    <property type="entry name" value="PYRUVATE KINASE"/>
    <property type="match status" value="1"/>
</dbReference>
<evidence type="ECO:0000313" key="13">
    <source>
        <dbReference type="EMBL" id="CBI10516.1"/>
    </source>
</evidence>
<comment type="caution">
    <text evidence="13">The sequence shown here is derived from an EMBL/GenBank/DDBJ whole genome shotgun (WGS) entry which is preliminary data.</text>
</comment>
<organism evidence="13">
    <name type="scientific">mine drainage metagenome</name>
    <dbReference type="NCBI Taxonomy" id="410659"/>
    <lineage>
        <taxon>unclassified sequences</taxon>
        <taxon>metagenomes</taxon>
        <taxon>ecological metagenomes</taxon>
    </lineage>
</organism>
<dbReference type="InterPro" id="IPR001697">
    <property type="entry name" value="Pyr_Knase"/>
</dbReference>
<dbReference type="GO" id="GO:0016301">
    <property type="term" value="F:kinase activity"/>
    <property type="evidence" value="ECO:0007669"/>
    <property type="project" value="UniProtKB-KW"/>
</dbReference>
<dbReference type="NCBIfam" id="NF011314">
    <property type="entry name" value="PRK14725.1"/>
    <property type="match status" value="1"/>
</dbReference>
<dbReference type="InterPro" id="IPR015793">
    <property type="entry name" value="Pyrv_Knase_brl"/>
</dbReference>
<keyword evidence="7 13" id="KW-0418">Kinase</keyword>
<name>E6QTE4_9ZZZZ</name>
<dbReference type="GO" id="GO:0000287">
    <property type="term" value="F:magnesium ion binding"/>
    <property type="evidence" value="ECO:0007669"/>
    <property type="project" value="InterPro"/>
</dbReference>
<evidence type="ECO:0000256" key="11">
    <source>
        <dbReference type="ARBA" id="ARBA00023317"/>
    </source>
</evidence>
<dbReference type="UniPathway" id="UPA00109">
    <property type="reaction ID" value="UER00188"/>
</dbReference>
<keyword evidence="6" id="KW-0547">Nucleotide-binding</keyword>
<proteinExistence type="inferred from homology"/>
<reference evidence="13" key="1">
    <citation type="submission" date="2009-10" db="EMBL/GenBank/DDBJ databases">
        <title>Diversity of trophic interactions inside an arsenic-rich microbial ecosystem.</title>
        <authorList>
            <person name="Bertin P.N."/>
            <person name="Heinrich-Salmeron A."/>
            <person name="Pelletier E."/>
            <person name="Goulhen-Chollet F."/>
            <person name="Arsene-Ploetze F."/>
            <person name="Gallien S."/>
            <person name="Calteau A."/>
            <person name="Vallenet D."/>
            <person name="Casiot C."/>
            <person name="Chane-Woon-Ming B."/>
            <person name="Giloteaux L."/>
            <person name="Barakat M."/>
            <person name="Bonnefoy V."/>
            <person name="Bruneel O."/>
            <person name="Chandler M."/>
            <person name="Cleiss J."/>
            <person name="Duran R."/>
            <person name="Elbaz-Poulichet F."/>
            <person name="Fonknechten N."/>
            <person name="Lauga B."/>
            <person name="Mornico D."/>
            <person name="Ortet P."/>
            <person name="Schaeffer C."/>
            <person name="Siguier P."/>
            <person name="Alexander Thil Smith A."/>
            <person name="Van Dorsselaer A."/>
            <person name="Weissenbach J."/>
            <person name="Medigue C."/>
            <person name="Le Paslier D."/>
        </authorList>
    </citation>
    <scope>NUCLEOTIDE SEQUENCE</scope>
</reference>
<dbReference type="Pfam" id="PF00224">
    <property type="entry name" value="PK"/>
    <property type="match status" value="2"/>
</dbReference>
<dbReference type="EC" id="2.7.1.40" evidence="3"/>
<dbReference type="Gene3D" id="2.40.33.10">
    <property type="entry name" value="PK beta-barrel domain-like"/>
    <property type="match status" value="2"/>
</dbReference>
<dbReference type="Gene3D" id="3.20.20.60">
    <property type="entry name" value="Phosphoenolpyruvate-binding domains"/>
    <property type="match status" value="2"/>
</dbReference>
<keyword evidence="4 13" id="KW-0808">Transferase</keyword>
<dbReference type="InterPro" id="IPR015806">
    <property type="entry name" value="Pyrv_Knase_insert_dom_sf"/>
</dbReference>
<keyword evidence="8" id="KW-0067">ATP-binding</keyword>
<dbReference type="InterPro" id="IPR015813">
    <property type="entry name" value="Pyrv/PenolPyrv_kinase-like_dom"/>
</dbReference>
<accession>E6QTE4</accession>
<evidence type="ECO:0000256" key="5">
    <source>
        <dbReference type="ARBA" id="ARBA00022723"/>
    </source>
</evidence>
<dbReference type="GO" id="GO:0005524">
    <property type="term" value="F:ATP binding"/>
    <property type="evidence" value="ECO:0007669"/>
    <property type="project" value="UniProtKB-KW"/>
</dbReference>
<dbReference type="EMBL" id="CABR01000087">
    <property type="protein sequence ID" value="CBI10516.1"/>
    <property type="molecule type" value="Genomic_DNA"/>
</dbReference>
<evidence type="ECO:0000256" key="4">
    <source>
        <dbReference type="ARBA" id="ARBA00022679"/>
    </source>
</evidence>
<keyword evidence="10" id="KW-0324">Glycolysis</keyword>
<dbReference type="GO" id="GO:0030955">
    <property type="term" value="F:potassium ion binding"/>
    <property type="evidence" value="ECO:0007669"/>
    <property type="project" value="InterPro"/>
</dbReference>
<evidence type="ECO:0000256" key="9">
    <source>
        <dbReference type="ARBA" id="ARBA00022842"/>
    </source>
</evidence>
<gene>
    <name evidence="13" type="ORF">CARN7_1298</name>
</gene>
<feature type="domain" description="Pyruvate kinase barrel" evidence="12">
    <location>
        <begin position="134"/>
        <end position="208"/>
    </location>
</feature>
<evidence type="ECO:0000256" key="10">
    <source>
        <dbReference type="ARBA" id="ARBA00023152"/>
    </source>
</evidence>
<comment type="pathway">
    <text evidence="1">Carbohydrate degradation; glycolysis; pyruvate from D-glyceraldehyde 3-phosphate: step 5/5.</text>
</comment>
<evidence type="ECO:0000256" key="8">
    <source>
        <dbReference type="ARBA" id="ARBA00022840"/>
    </source>
</evidence>
<evidence type="ECO:0000256" key="6">
    <source>
        <dbReference type="ARBA" id="ARBA00022741"/>
    </source>
</evidence>
<evidence type="ECO:0000256" key="2">
    <source>
        <dbReference type="ARBA" id="ARBA00008663"/>
    </source>
</evidence>
<dbReference type="InterPro" id="IPR040442">
    <property type="entry name" value="Pyrv_kinase-like_dom_sf"/>
</dbReference>
<feature type="domain" description="Pyruvate kinase barrel" evidence="12">
    <location>
        <begin position="361"/>
        <end position="573"/>
    </location>
</feature>
<sequence>MVQVNQLRDSVIEIQQVLLADWNRFLHHDKYQTSAANLAAYIGLRRHDLHDLQTQLTHIGLSSLGRSEAHALATLDAVLGALKLMSRVAVENCGLTAARLNMQQQQQLLVQHTSELFKQDGHTTVLMVTLPVEAADNYTLIHEMLVSGMGCARINCAHDNAAQWLKMVDNIRHASKETGRHCQILFDLAGPKLRTGAMMPGPAILHIKIQRDEYGHTLQPASLILDGSTNPGHAATPDGTPARLSVPAKWLRQLKPGQRISFRDLRKRKREFLVSQRLSDTEVSVTCKEGAYLAPGTALKLHGETSSHKTIEHTALSGDFIASPAHILLKQGETLLLTRAQTPGQAEIRDKTGDIITPGHIPCTEPAVFDFLRAGQAAWIDDGRIACLIKQIDERGAWLYITQARACGDKIGPDKGLNFPNSALDLPALSKKDLQDLDFAAHYADLIGLSFVQRGEDLDLLQTELEKRKISHLGVIAKIETRAAIKNLPEIIIRGAGRGAFGIMIARGDLAVEIGYERLAEIQEEVLWLCEAAHVPVIWATQVLESLIKQNLPSRAEITDAAMSVRAECVMLNKGSFVVHGMTVINDILSRMHGHLDKKTAQYRALHW</sequence>
<dbReference type="GO" id="GO:0004743">
    <property type="term" value="F:pyruvate kinase activity"/>
    <property type="evidence" value="ECO:0007669"/>
    <property type="project" value="UniProtKB-EC"/>
</dbReference>
<evidence type="ECO:0000256" key="3">
    <source>
        <dbReference type="ARBA" id="ARBA00012142"/>
    </source>
</evidence>
<keyword evidence="11 13" id="KW-0670">Pyruvate</keyword>
<dbReference type="SUPFAM" id="SSF50800">
    <property type="entry name" value="PK beta-barrel domain-like"/>
    <property type="match status" value="1"/>
</dbReference>
<evidence type="ECO:0000256" key="7">
    <source>
        <dbReference type="ARBA" id="ARBA00022777"/>
    </source>
</evidence>
<protein>
    <recommendedName>
        <fullName evidence="3">pyruvate kinase</fullName>
        <ecNumber evidence="3">2.7.1.40</ecNumber>
    </recommendedName>
</protein>
<dbReference type="InterPro" id="IPR011037">
    <property type="entry name" value="Pyrv_Knase-like_insert_dom_sf"/>
</dbReference>
<evidence type="ECO:0000256" key="1">
    <source>
        <dbReference type="ARBA" id="ARBA00004997"/>
    </source>
</evidence>
<keyword evidence="9" id="KW-0460">Magnesium</keyword>
<dbReference type="AlphaFoldDB" id="E6QTE4"/>
<keyword evidence="5" id="KW-0479">Metal-binding</keyword>